<feature type="domain" description="Tyrosine specific protein phosphatases" evidence="7">
    <location>
        <begin position="75"/>
        <end position="133"/>
    </location>
</feature>
<keyword evidence="9" id="KW-1185">Reference proteome</keyword>
<reference evidence="8" key="1">
    <citation type="submission" date="2023-07" db="EMBL/GenBank/DDBJ databases">
        <authorList>
            <consortium name="AG Swart"/>
            <person name="Singh M."/>
            <person name="Singh A."/>
            <person name="Seah K."/>
            <person name="Emmerich C."/>
        </authorList>
    </citation>
    <scope>NUCLEOTIDE SEQUENCE</scope>
    <source>
        <strain evidence="8">DP1</strain>
    </source>
</reference>
<keyword evidence="3" id="KW-0904">Protein phosphatase</keyword>
<comment type="catalytic activity">
    <reaction evidence="5">
        <text>O-phospho-L-threonyl-[protein] + H2O = L-threonyl-[protein] + phosphate</text>
        <dbReference type="Rhea" id="RHEA:47004"/>
        <dbReference type="Rhea" id="RHEA-COMP:11060"/>
        <dbReference type="Rhea" id="RHEA-COMP:11605"/>
        <dbReference type="ChEBI" id="CHEBI:15377"/>
        <dbReference type="ChEBI" id="CHEBI:30013"/>
        <dbReference type="ChEBI" id="CHEBI:43474"/>
        <dbReference type="ChEBI" id="CHEBI:61977"/>
        <dbReference type="EC" id="3.1.3.16"/>
    </reaction>
</comment>
<protein>
    <recommendedName>
        <fullName evidence="10">Protein-tyrosine-phosphatase</fullName>
    </recommendedName>
</protein>
<evidence type="ECO:0000256" key="5">
    <source>
        <dbReference type="ARBA" id="ARBA00048336"/>
    </source>
</evidence>
<proteinExistence type="inferred from homology"/>
<dbReference type="SMART" id="SM00195">
    <property type="entry name" value="DSPc"/>
    <property type="match status" value="1"/>
</dbReference>
<keyword evidence="2" id="KW-0378">Hydrolase</keyword>
<dbReference type="InterPro" id="IPR000387">
    <property type="entry name" value="Tyr_Pase_dom"/>
</dbReference>
<dbReference type="GO" id="GO:0007165">
    <property type="term" value="P:signal transduction"/>
    <property type="evidence" value="ECO:0007669"/>
    <property type="project" value="TreeGrafter"/>
</dbReference>
<dbReference type="EMBL" id="CAMPGE010024031">
    <property type="protein sequence ID" value="CAI2381900.1"/>
    <property type="molecule type" value="Genomic_DNA"/>
</dbReference>
<dbReference type="InterPro" id="IPR029021">
    <property type="entry name" value="Prot-tyrosine_phosphatase-like"/>
</dbReference>
<dbReference type="PROSITE" id="PS50056">
    <property type="entry name" value="TYR_PHOSPHATASE_2"/>
    <property type="match status" value="1"/>
</dbReference>
<evidence type="ECO:0000256" key="1">
    <source>
        <dbReference type="ARBA" id="ARBA00008601"/>
    </source>
</evidence>
<dbReference type="Pfam" id="PF00782">
    <property type="entry name" value="DSPc"/>
    <property type="match status" value="1"/>
</dbReference>
<comment type="caution">
    <text evidence="8">The sequence shown here is derived from an EMBL/GenBank/DDBJ whole genome shotgun (WGS) entry which is preliminary data.</text>
</comment>
<comment type="similarity">
    <text evidence="1">Belongs to the protein-tyrosine phosphatase family. Non-receptor class dual specificity subfamily.</text>
</comment>
<comment type="catalytic activity">
    <reaction evidence="4">
        <text>O-phospho-L-seryl-[protein] + H2O = L-seryl-[protein] + phosphate</text>
        <dbReference type="Rhea" id="RHEA:20629"/>
        <dbReference type="Rhea" id="RHEA-COMP:9863"/>
        <dbReference type="Rhea" id="RHEA-COMP:11604"/>
        <dbReference type="ChEBI" id="CHEBI:15377"/>
        <dbReference type="ChEBI" id="CHEBI:29999"/>
        <dbReference type="ChEBI" id="CHEBI:43474"/>
        <dbReference type="ChEBI" id="CHEBI:83421"/>
        <dbReference type="EC" id="3.1.3.16"/>
    </reaction>
</comment>
<feature type="domain" description="Tyrosine-protein phosphatase" evidence="6">
    <location>
        <begin position="14"/>
        <end position="155"/>
    </location>
</feature>
<evidence type="ECO:0000256" key="4">
    <source>
        <dbReference type="ARBA" id="ARBA00047761"/>
    </source>
</evidence>
<evidence type="ECO:0000256" key="3">
    <source>
        <dbReference type="ARBA" id="ARBA00022912"/>
    </source>
</evidence>
<name>A0AAD1XZC8_EUPCR</name>
<dbReference type="PROSITE" id="PS50054">
    <property type="entry name" value="TYR_PHOSPHATASE_DUAL"/>
    <property type="match status" value="1"/>
</dbReference>
<dbReference type="PROSITE" id="PS00383">
    <property type="entry name" value="TYR_PHOSPHATASE_1"/>
    <property type="match status" value="1"/>
</dbReference>
<dbReference type="AlphaFoldDB" id="A0AAD1XZC8"/>
<gene>
    <name evidence="8" type="ORF">ECRASSUSDP1_LOCUS23366</name>
</gene>
<organism evidence="8 9">
    <name type="scientific">Euplotes crassus</name>
    <dbReference type="NCBI Taxonomy" id="5936"/>
    <lineage>
        <taxon>Eukaryota</taxon>
        <taxon>Sar</taxon>
        <taxon>Alveolata</taxon>
        <taxon>Ciliophora</taxon>
        <taxon>Intramacronucleata</taxon>
        <taxon>Spirotrichea</taxon>
        <taxon>Hypotrichia</taxon>
        <taxon>Euplotida</taxon>
        <taxon>Euplotidae</taxon>
        <taxon>Moneuplotes</taxon>
    </lineage>
</organism>
<dbReference type="GO" id="GO:0005829">
    <property type="term" value="C:cytosol"/>
    <property type="evidence" value="ECO:0007669"/>
    <property type="project" value="TreeGrafter"/>
</dbReference>
<dbReference type="GO" id="GO:0004722">
    <property type="term" value="F:protein serine/threonine phosphatase activity"/>
    <property type="evidence" value="ECO:0007669"/>
    <property type="project" value="UniProtKB-EC"/>
</dbReference>
<dbReference type="Gene3D" id="3.90.190.10">
    <property type="entry name" value="Protein tyrosine phosphatase superfamily"/>
    <property type="match status" value="1"/>
</dbReference>
<dbReference type="PANTHER" id="PTHR45948">
    <property type="entry name" value="DUAL SPECIFICITY PROTEIN PHOSPHATASE DDB_G0269404-RELATED"/>
    <property type="match status" value="1"/>
</dbReference>
<evidence type="ECO:0000313" key="9">
    <source>
        <dbReference type="Proteomes" id="UP001295684"/>
    </source>
</evidence>
<dbReference type="PANTHER" id="PTHR45948:SF2">
    <property type="entry name" value="DUAL SPECIFICITY PROTEIN PHOSPHATASE"/>
    <property type="match status" value="1"/>
</dbReference>
<dbReference type="Proteomes" id="UP001295684">
    <property type="component" value="Unassembled WGS sequence"/>
</dbReference>
<evidence type="ECO:0000256" key="2">
    <source>
        <dbReference type="ARBA" id="ARBA00022801"/>
    </source>
</evidence>
<sequence length="159" mass="18668">MEPDDPDYKYGVEDYDLIYPNVYHSAYHTAYNKDKLEELGITHILSLGNEFEEEFKDSYTYKIFGLDDDDDNDVKQFFKEGIAFIEKCLQDKGTILVHCAAGISRSGAMMTAYSMYRDKVTFEEALEYVQSKRTKVFPNEGFRKQLQEFEEELKDLHVY</sequence>
<dbReference type="SUPFAM" id="SSF52799">
    <property type="entry name" value="(Phosphotyrosine protein) phosphatases II"/>
    <property type="match status" value="1"/>
</dbReference>
<dbReference type="InterPro" id="IPR016130">
    <property type="entry name" value="Tyr_Pase_AS"/>
</dbReference>
<evidence type="ECO:0000313" key="8">
    <source>
        <dbReference type="EMBL" id="CAI2381900.1"/>
    </source>
</evidence>
<evidence type="ECO:0008006" key="10">
    <source>
        <dbReference type="Google" id="ProtNLM"/>
    </source>
</evidence>
<dbReference type="GO" id="GO:0004725">
    <property type="term" value="F:protein tyrosine phosphatase activity"/>
    <property type="evidence" value="ECO:0007669"/>
    <property type="project" value="TreeGrafter"/>
</dbReference>
<dbReference type="CDD" id="cd14498">
    <property type="entry name" value="DSP"/>
    <property type="match status" value="1"/>
</dbReference>
<dbReference type="InterPro" id="IPR000340">
    <property type="entry name" value="Dual-sp_phosphatase_cat-dom"/>
</dbReference>
<accession>A0AAD1XZC8</accession>
<dbReference type="InterPro" id="IPR020422">
    <property type="entry name" value="TYR_PHOSPHATASE_DUAL_dom"/>
</dbReference>
<evidence type="ECO:0000259" key="7">
    <source>
        <dbReference type="PROSITE" id="PS50056"/>
    </source>
</evidence>
<evidence type="ECO:0000259" key="6">
    <source>
        <dbReference type="PROSITE" id="PS50054"/>
    </source>
</evidence>